<dbReference type="AlphaFoldDB" id="F4GH35"/>
<dbReference type="InterPro" id="IPR001250">
    <property type="entry name" value="Man6P_Isoase-1"/>
</dbReference>
<dbReference type="PRINTS" id="PR00714">
    <property type="entry name" value="MAN6PISMRASE"/>
</dbReference>
<keyword evidence="11" id="KW-1185">Reference proteome</keyword>
<dbReference type="PANTHER" id="PTHR10309:SF0">
    <property type="entry name" value="MANNOSE-6-PHOSPHATE ISOMERASE"/>
    <property type="match status" value="1"/>
</dbReference>
<feature type="binding site" evidence="8">
    <location>
        <position position="97"/>
    </location>
    <ligand>
        <name>Zn(2+)</name>
        <dbReference type="ChEBI" id="CHEBI:29105"/>
    </ligand>
</feature>
<keyword evidence="4 8" id="KW-0479">Metal-binding</keyword>
<proteinExistence type="inferred from homology"/>
<dbReference type="GO" id="GO:0005829">
    <property type="term" value="C:cytosol"/>
    <property type="evidence" value="ECO:0007669"/>
    <property type="project" value="TreeGrafter"/>
</dbReference>
<evidence type="ECO:0000256" key="3">
    <source>
        <dbReference type="ARBA" id="ARBA00011956"/>
    </source>
</evidence>
<evidence type="ECO:0000256" key="2">
    <source>
        <dbReference type="ARBA" id="ARBA00010772"/>
    </source>
</evidence>
<dbReference type="InterPro" id="IPR011051">
    <property type="entry name" value="RmlC_Cupin_sf"/>
</dbReference>
<dbReference type="InterPro" id="IPR014710">
    <property type="entry name" value="RmlC-like_jellyroll"/>
</dbReference>
<dbReference type="HOGENOM" id="CLU_026967_1_1_12"/>
<dbReference type="Gene3D" id="1.10.441.10">
    <property type="entry name" value="Phosphomannose Isomerase, domain 2"/>
    <property type="match status" value="1"/>
</dbReference>
<evidence type="ECO:0000256" key="8">
    <source>
        <dbReference type="PIRSR" id="PIRSR001480-2"/>
    </source>
</evidence>
<name>F4GH35_PARC1</name>
<dbReference type="GO" id="GO:0004476">
    <property type="term" value="F:mannose-6-phosphate isomerase activity"/>
    <property type="evidence" value="ECO:0007669"/>
    <property type="project" value="UniProtKB-EC"/>
</dbReference>
<sequence>MDMVKLIPAIKKYEWGTTDFLPLLFGFPPDGQPYAEAWFGAHGSGPAIVKGTGIPLDEFLIRNPAWLGDAHAKAFGNRLPMLLKVLSIQKPLSIQCHPTTEQARAGFEKEKELHATLPRSEWNYQDAERKAEILCALTPVTAMCGFRPFTEVDSILCKLIPFSYRSYFPEVVHRAPQVIRDNDDVGGDELLSLFFRRLYTLEPDALASCIREYMESLRVSRELKDTSGDGLFLEPKGIVMNAVREYPGDPGLFAPFFLNVMHVKPGQAIYLQPGTLHAYVKGNGVELMSASDNVLRGGLTHKKVDVQELMSVMEVKGWRPSPVPVEKDAAGRTRYLTPAGEFMLCEASQGTYDVSGRTSLELLLCTEGSAILVAGGEKLTLGAGDCALVSAGLPSYVLDVTGKVFTASIPPVA</sequence>
<reference evidence="11" key="1">
    <citation type="submission" date="2011-04" db="EMBL/GenBank/DDBJ databases">
        <title>The complete genome of Spirochaeta coccoides DSM 17374.</title>
        <authorList>
            <person name="Lucas S."/>
            <person name="Copeland A."/>
            <person name="Lapidus A."/>
            <person name="Bruce D."/>
            <person name="Goodwin L."/>
            <person name="Pitluck S."/>
            <person name="Peters L."/>
            <person name="Kyrpides N."/>
            <person name="Mavromatis K."/>
            <person name="Pagani I."/>
            <person name="Ivanova N."/>
            <person name="Ovchinnikova G."/>
            <person name="Lu M."/>
            <person name="Detter J.C."/>
            <person name="Tapia R."/>
            <person name="Han C."/>
            <person name="Land M."/>
            <person name="Hauser L."/>
            <person name="Markowitz V."/>
            <person name="Cheng J.-F."/>
            <person name="Hugenholtz P."/>
            <person name="Woyke T."/>
            <person name="Wu D."/>
            <person name="Spring S."/>
            <person name="Schroeder M."/>
            <person name="Brambilla E."/>
            <person name="Klenk H.-P."/>
            <person name="Eisen J.A."/>
        </authorList>
    </citation>
    <scope>NUCLEOTIDE SEQUENCE [LARGE SCALE GENOMIC DNA]</scope>
    <source>
        <strain evidence="11">ATCC BAA-1237 / DSM 17374 / SPN1</strain>
    </source>
</reference>
<dbReference type="InterPro" id="IPR016305">
    <property type="entry name" value="Mannose-6-P_Isomerase"/>
</dbReference>
<dbReference type="eggNOG" id="COG1482">
    <property type="taxonomic scope" value="Bacteria"/>
</dbReference>
<dbReference type="EC" id="5.3.1.8" evidence="3"/>
<dbReference type="InterPro" id="IPR046457">
    <property type="entry name" value="PMI_typeI_cat"/>
</dbReference>
<dbReference type="CDD" id="cd07011">
    <property type="entry name" value="cupin_PMI_type_I_N"/>
    <property type="match status" value="1"/>
</dbReference>
<evidence type="ECO:0000313" key="10">
    <source>
        <dbReference type="EMBL" id="AEC01510.1"/>
    </source>
</evidence>
<dbReference type="Gene3D" id="2.60.120.10">
    <property type="entry name" value="Jelly Rolls"/>
    <property type="match status" value="2"/>
</dbReference>
<evidence type="ECO:0000256" key="6">
    <source>
        <dbReference type="ARBA" id="ARBA00023235"/>
    </source>
</evidence>
<keyword evidence="6 10" id="KW-0413">Isomerase</keyword>
<evidence type="ECO:0000256" key="1">
    <source>
        <dbReference type="ARBA" id="ARBA00000757"/>
    </source>
</evidence>
<dbReference type="PIRSF" id="PIRSF001480">
    <property type="entry name" value="Mannose-6-phosphate_isomerase"/>
    <property type="match status" value="1"/>
</dbReference>
<evidence type="ECO:0000313" key="11">
    <source>
        <dbReference type="Proteomes" id="UP000007939"/>
    </source>
</evidence>
<evidence type="ECO:0000256" key="5">
    <source>
        <dbReference type="ARBA" id="ARBA00022833"/>
    </source>
</evidence>
<dbReference type="SUPFAM" id="SSF51182">
    <property type="entry name" value="RmlC-like cupins"/>
    <property type="match status" value="1"/>
</dbReference>
<dbReference type="GO" id="GO:0008270">
    <property type="term" value="F:zinc ion binding"/>
    <property type="evidence" value="ECO:0007669"/>
    <property type="project" value="InterPro"/>
</dbReference>
<organism evidence="10 11">
    <name type="scientific">Parasphaerochaeta coccoides (strain ATCC BAA-1237 / DSM 17374 / SPN1)</name>
    <name type="common">Sphaerochaeta coccoides</name>
    <dbReference type="NCBI Taxonomy" id="760011"/>
    <lineage>
        <taxon>Bacteria</taxon>
        <taxon>Pseudomonadati</taxon>
        <taxon>Spirochaetota</taxon>
        <taxon>Spirochaetia</taxon>
        <taxon>Spirochaetales</taxon>
        <taxon>Sphaerochaetaceae</taxon>
        <taxon>Parasphaerochaeta</taxon>
    </lineage>
</organism>
<feature type="binding site" evidence="8">
    <location>
        <position position="277"/>
    </location>
    <ligand>
        <name>Zn(2+)</name>
        <dbReference type="ChEBI" id="CHEBI:29105"/>
    </ligand>
</feature>
<feature type="binding site" evidence="8">
    <location>
        <position position="132"/>
    </location>
    <ligand>
        <name>Zn(2+)</name>
        <dbReference type="ChEBI" id="CHEBI:29105"/>
    </ligand>
</feature>
<dbReference type="GO" id="GO:0005975">
    <property type="term" value="P:carbohydrate metabolic process"/>
    <property type="evidence" value="ECO:0007669"/>
    <property type="project" value="InterPro"/>
</dbReference>
<feature type="domain" description="Phosphomannose isomerase type I catalytic" evidence="9">
    <location>
        <begin position="3"/>
        <end position="148"/>
    </location>
</feature>
<dbReference type="Proteomes" id="UP000007939">
    <property type="component" value="Chromosome"/>
</dbReference>
<dbReference type="PANTHER" id="PTHR10309">
    <property type="entry name" value="MANNOSE-6-PHOSPHATE ISOMERASE"/>
    <property type="match status" value="1"/>
</dbReference>
<dbReference type="STRING" id="760011.Spico_0280"/>
<dbReference type="EMBL" id="CP002659">
    <property type="protein sequence ID" value="AEC01510.1"/>
    <property type="molecule type" value="Genomic_DNA"/>
</dbReference>
<feature type="active site" evidence="7">
    <location>
        <position position="296"/>
    </location>
</feature>
<reference evidence="10 11" key="2">
    <citation type="journal article" date="2012" name="Stand. Genomic Sci.">
        <title>Complete genome sequence of the termite hindgut bacterium Spirochaeta coccoides type strain (SPN1(T)), reclassification in the genus Sphaerochaeta as Sphaerochaeta coccoides comb. nov. and emendations of the family Spirochaetaceae and the genus Sphaerochaeta.</title>
        <authorList>
            <person name="Abt B."/>
            <person name="Han C."/>
            <person name="Scheuner C."/>
            <person name="Lu M."/>
            <person name="Lapidus A."/>
            <person name="Nolan M."/>
            <person name="Lucas S."/>
            <person name="Hammon N."/>
            <person name="Deshpande S."/>
            <person name="Cheng J.F."/>
            <person name="Tapia R."/>
            <person name="Goodwin L.A."/>
            <person name="Pitluck S."/>
            <person name="Liolios K."/>
            <person name="Pagani I."/>
            <person name="Ivanova N."/>
            <person name="Mavromatis K."/>
            <person name="Mikhailova N."/>
            <person name="Huntemann M."/>
            <person name="Pati A."/>
            <person name="Chen A."/>
            <person name="Palaniappan K."/>
            <person name="Land M."/>
            <person name="Hauser L."/>
            <person name="Brambilla E.M."/>
            <person name="Rohde M."/>
            <person name="Spring S."/>
            <person name="Gronow S."/>
            <person name="Goker M."/>
            <person name="Woyke T."/>
            <person name="Bristow J."/>
            <person name="Eisen J.A."/>
            <person name="Markowitz V."/>
            <person name="Hugenholtz P."/>
            <person name="Kyrpides N.C."/>
            <person name="Klenk H.P."/>
            <person name="Detter J.C."/>
        </authorList>
    </citation>
    <scope>NUCLEOTIDE SEQUENCE [LARGE SCALE GENOMIC DNA]</scope>
    <source>
        <strain evidence="11">ATCC BAA-1237 / DSM 17374 / SPN1</strain>
    </source>
</reference>
<feature type="binding site" evidence="8">
    <location>
        <position position="95"/>
    </location>
    <ligand>
        <name>Zn(2+)</name>
        <dbReference type="ChEBI" id="CHEBI:29105"/>
    </ligand>
</feature>
<gene>
    <name evidence="10" type="ordered locus">Spico_0280</name>
</gene>
<dbReference type="GO" id="GO:0009298">
    <property type="term" value="P:GDP-mannose biosynthetic process"/>
    <property type="evidence" value="ECO:0007669"/>
    <property type="project" value="InterPro"/>
</dbReference>
<dbReference type="RefSeq" id="WP_013738906.1">
    <property type="nucleotide sequence ID" value="NC_015436.1"/>
</dbReference>
<evidence type="ECO:0000259" key="9">
    <source>
        <dbReference type="Pfam" id="PF20511"/>
    </source>
</evidence>
<comment type="catalytic activity">
    <reaction evidence="1">
        <text>D-mannose 6-phosphate = D-fructose 6-phosphate</text>
        <dbReference type="Rhea" id="RHEA:12356"/>
        <dbReference type="ChEBI" id="CHEBI:58735"/>
        <dbReference type="ChEBI" id="CHEBI:61527"/>
        <dbReference type="EC" id="5.3.1.8"/>
    </reaction>
</comment>
<dbReference type="NCBIfam" id="TIGR00218">
    <property type="entry name" value="manA"/>
    <property type="match status" value="1"/>
</dbReference>
<dbReference type="OrthoDB" id="9792649at2"/>
<accession>F4GH35</accession>
<comment type="similarity">
    <text evidence="2">Belongs to the mannose-6-phosphate isomerase type 1 family.</text>
</comment>
<dbReference type="KEGG" id="scc:Spico_0280"/>
<evidence type="ECO:0000256" key="4">
    <source>
        <dbReference type="ARBA" id="ARBA00022723"/>
    </source>
</evidence>
<comment type="cofactor">
    <cofactor evidence="8">
        <name>Zn(2+)</name>
        <dbReference type="ChEBI" id="CHEBI:29105"/>
    </cofactor>
    <text evidence="8">Binds 1 zinc ion per subunit.</text>
</comment>
<dbReference type="Pfam" id="PF20511">
    <property type="entry name" value="PMI_typeI_cat"/>
    <property type="match status" value="1"/>
</dbReference>
<protein>
    <recommendedName>
        <fullName evidence="3">mannose-6-phosphate isomerase</fullName>
        <ecNumber evidence="3">5.3.1.8</ecNumber>
    </recommendedName>
</protein>
<evidence type="ECO:0000256" key="7">
    <source>
        <dbReference type="PIRSR" id="PIRSR001480-1"/>
    </source>
</evidence>
<keyword evidence="5 8" id="KW-0862">Zinc</keyword>